<gene>
    <name evidence="2" type="ORF">sS8_5121</name>
</gene>
<dbReference type="Gene3D" id="3.40.50.1820">
    <property type="entry name" value="alpha/beta hydrolase"/>
    <property type="match status" value="1"/>
</dbReference>
<dbReference type="AlphaFoldDB" id="A0A250KZD5"/>
<reference evidence="2 3" key="1">
    <citation type="submission" date="2016-12" db="EMBL/GenBank/DDBJ databases">
        <title>Genome sequencing of Methylocaldum marinum.</title>
        <authorList>
            <person name="Takeuchi M."/>
            <person name="Kamagata Y."/>
            <person name="Hiraoka S."/>
            <person name="Oshima K."/>
            <person name="Hattori M."/>
            <person name="Iwasaki W."/>
        </authorList>
    </citation>
    <scope>NUCLEOTIDE SEQUENCE [LARGE SCALE GENOMIC DNA]</scope>
    <source>
        <strain evidence="2 3">S8</strain>
    </source>
</reference>
<feature type="domain" description="Dienelactone hydrolase" evidence="1">
    <location>
        <begin position="10"/>
        <end position="102"/>
    </location>
</feature>
<evidence type="ECO:0000259" key="1">
    <source>
        <dbReference type="Pfam" id="PF01738"/>
    </source>
</evidence>
<dbReference type="RefSeq" id="WP_197716630.1">
    <property type="nucleotide sequence ID" value="NZ_AP017928.1"/>
</dbReference>
<dbReference type="Pfam" id="PF01738">
    <property type="entry name" value="DLH"/>
    <property type="match status" value="1"/>
</dbReference>
<dbReference type="EMBL" id="AP017928">
    <property type="protein sequence ID" value="BBA37043.1"/>
    <property type="molecule type" value="Genomic_DNA"/>
</dbReference>
<dbReference type="Proteomes" id="UP000266313">
    <property type="component" value="Chromosome"/>
</dbReference>
<dbReference type="KEGG" id="mmai:sS8_5121"/>
<dbReference type="InterPro" id="IPR002925">
    <property type="entry name" value="Dienelactn_hydro"/>
</dbReference>
<dbReference type="InterPro" id="IPR029058">
    <property type="entry name" value="AB_hydrolase_fold"/>
</dbReference>
<keyword evidence="3" id="KW-1185">Reference proteome</keyword>
<name>A0A250KZD5_9GAMM</name>
<dbReference type="SUPFAM" id="SSF53474">
    <property type="entry name" value="alpha/beta-Hydrolases"/>
    <property type="match status" value="1"/>
</dbReference>
<evidence type="ECO:0000313" key="3">
    <source>
        <dbReference type="Proteomes" id="UP000266313"/>
    </source>
</evidence>
<evidence type="ECO:0000313" key="2">
    <source>
        <dbReference type="EMBL" id="BBA37043.1"/>
    </source>
</evidence>
<proteinExistence type="predicted"/>
<protein>
    <submittedName>
        <fullName evidence="2">Twin-arginine translocation pathway signal</fullName>
    </submittedName>
</protein>
<accession>A0A250KZD5</accession>
<dbReference type="GO" id="GO:0016787">
    <property type="term" value="F:hydrolase activity"/>
    <property type="evidence" value="ECO:0007669"/>
    <property type="project" value="InterPro"/>
</dbReference>
<organism evidence="2 3">
    <name type="scientific">Methylocaldum marinum</name>
    <dbReference type="NCBI Taxonomy" id="1432792"/>
    <lineage>
        <taxon>Bacteria</taxon>
        <taxon>Pseudomonadati</taxon>
        <taxon>Pseudomonadota</taxon>
        <taxon>Gammaproteobacteria</taxon>
        <taxon>Methylococcales</taxon>
        <taxon>Methylococcaceae</taxon>
        <taxon>Methylocaldum</taxon>
    </lineage>
</organism>
<sequence length="108" mass="12024">MPPINPSSRPAVAWYGRLDGERTERTPKFPIDVASELKAPVLGLSGGQDQGIPLETVERMRAVLKDAGGASEIRVYPDAPHAFYADYRPSYCKKEGEESLKREPTHWL</sequence>